<organism evidence="2 3">
    <name type="scientific">Phakopsora pachyrhizi</name>
    <name type="common">Asian soybean rust disease fungus</name>
    <dbReference type="NCBI Taxonomy" id="170000"/>
    <lineage>
        <taxon>Eukaryota</taxon>
        <taxon>Fungi</taxon>
        <taxon>Dikarya</taxon>
        <taxon>Basidiomycota</taxon>
        <taxon>Pucciniomycotina</taxon>
        <taxon>Pucciniomycetes</taxon>
        <taxon>Pucciniales</taxon>
        <taxon>Phakopsoraceae</taxon>
        <taxon>Phakopsora</taxon>
    </lineage>
</organism>
<protein>
    <submittedName>
        <fullName evidence="2">Uncharacterized protein</fullName>
    </submittedName>
</protein>
<dbReference type="Proteomes" id="UP001153365">
    <property type="component" value="Unassembled WGS sequence"/>
</dbReference>
<dbReference type="EMBL" id="CALTRL010001035">
    <property type="protein sequence ID" value="CAH7670626.1"/>
    <property type="molecule type" value="Genomic_DNA"/>
</dbReference>
<sequence>MTVLVDEQDRRPTNKKQEDVLNEDHGVIYGQKISMDKEARTDRLDYDLRRWEPEEYEYLTNLMQLSPFNFKQLTRTTHIAFGKLCDLLRGDSIFYNNSRHKQIALEIQVAVGLSQLGSNCNGASIGKIQMIFAVGEGTLIFF</sequence>
<evidence type="ECO:0000313" key="3">
    <source>
        <dbReference type="Proteomes" id="UP001153365"/>
    </source>
</evidence>
<gene>
    <name evidence="2" type="ORF">PPACK8108_LOCUS5360</name>
</gene>
<accession>A0AAV0ARJ2</accession>
<proteinExistence type="predicted"/>
<name>A0AAV0ARJ2_PHAPC</name>
<feature type="region of interest" description="Disordered" evidence="1">
    <location>
        <begin position="1"/>
        <end position="20"/>
    </location>
</feature>
<reference evidence="2" key="1">
    <citation type="submission" date="2022-06" db="EMBL/GenBank/DDBJ databases">
        <authorList>
            <consortium name="SYNGENTA / RWTH Aachen University"/>
        </authorList>
    </citation>
    <scope>NUCLEOTIDE SEQUENCE</scope>
</reference>
<comment type="caution">
    <text evidence="2">The sequence shown here is derived from an EMBL/GenBank/DDBJ whole genome shotgun (WGS) entry which is preliminary data.</text>
</comment>
<feature type="compositionally biased region" description="Basic and acidic residues" evidence="1">
    <location>
        <begin position="7"/>
        <end position="20"/>
    </location>
</feature>
<keyword evidence="3" id="KW-1185">Reference proteome</keyword>
<evidence type="ECO:0000256" key="1">
    <source>
        <dbReference type="SAM" id="MobiDB-lite"/>
    </source>
</evidence>
<dbReference type="AlphaFoldDB" id="A0AAV0ARJ2"/>
<evidence type="ECO:0000313" key="2">
    <source>
        <dbReference type="EMBL" id="CAH7670626.1"/>
    </source>
</evidence>